<organism evidence="1 2">
    <name type="scientific">Niastella soli</name>
    <dbReference type="NCBI Taxonomy" id="2821487"/>
    <lineage>
        <taxon>Bacteria</taxon>
        <taxon>Pseudomonadati</taxon>
        <taxon>Bacteroidota</taxon>
        <taxon>Chitinophagia</taxon>
        <taxon>Chitinophagales</taxon>
        <taxon>Chitinophagaceae</taxon>
        <taxon>Niastella</taxon>
    </lineage>
</organism>
<sequence length="679" mass="74653">MTKLRGVLPTIIGLFCLNVNVLAQNLLDKRITIDASNQRLSEVLKQISSKGNFYFSYNSNIIANDSLISLSAYNRTIKQVLDQLCGNQYKWQQSNNYIILRKAPITPPATVTSPIPSAEKLYTVTGYILNSETGEKVGNVTIYEKQRLVSTMSDEKGFFKIKLKSRYSTATLTISRELFEDTTVVIKPKYDQQVNIAMTPVETSDPVVTISPIENELPDTIVIKTPGDTLTAQSITKEEINRVEKSRWGKFLLSAKQNIQSINLKKFMADRTFQVSLTPGLSTHGNLSAQVVNTVSVNVIGGYTAGVNGVELGGAFNINKTDVKYVQAAGLLNFTGGSVKGVQLAGLHNHVLGNVEIVQASGIANFVKGNVTGTQLTGIYNHVSKDVKGLQAAGIANFVKGNATGVQMSSIYNHVAGSFTGLQVSNISNFVYGKFTGVQLSNIYNVCYDSLSGFQATNIINFAHKQVSGVQLSVIGNVATRELKGAQFGLFNYAKNLRGFQLGLINVADTSDGYSLGLVNIVFKGYHKITFSTNETMRFNAAFKTGNSKLYSILLMGFDQKKLSEEDSANVFSLGYGLGHEFSLGKWFSINPEFTSQYLYLGNYKSTNVMNKLHVQFNIKFGKYFSIFGGPSFTTFYSDQSKTYSGWNYPIPSSGYHTFELWSHDVRGWIGWNAGISLF</sequence>
<reference evidence="1 2" key="1">
    <citation type="submission" date="2021-03" db="EMBL/GenBank/DDBJ databases">
        <title>Assistant Professor.</title>
        <authorList>
            <person name="Huq M.A."/>
        </authorList>
    </citation>
    <scope>NUCLEOTIDE SEQUENCE [LARGE SCALE GENOMIC DNA]</scope>
    <source>
        <strain evidence="1 2">MAH-29</strain>
    </source>
</reference>
<comment type="caution">
    <text evidence="1">The sequence shown here is derived from an EMBL/GenBank/DDBJ whole genome shotgun (WGS) entry which is preliminary data.</text>
</comment>
<dbReference type="SUPFAM" id="SSF49464">
    <property type="entry name" value="Carboxypeptidase regulatory domain-like"/>
    <property type="match status" value="1"/>
</dbReference>
<protein>
    <recommendedName>
        <fullName evidence="3">Secretin/TonB short N-terminal domain-containing protein</fullName>
    </recommendedName>
</protein>
<evidence type="ECO:0000313" key="2">
    <source>
        <dbReference type="Proteomes" id="UP000677244"/>
    </source>
</evidence>
<dbReference type="Proteomes" id="UP000677244">
    <property type="component" value="Unassembled WGS sequence"/>
</dbReference>
<name>A0ABS3YTQ3_9BACT</name>
<accession>A0ABS3YTQ3</accession>
<dbReference type="InterPro" id="IPR008969">
    <property type="entry name" value="CarboxyPept-like_regulatory"/>
</dbReference>
<dbReference type="RefSeq" id="WP_209139323.1">
    <property type="nucleotide sequence ID" value="NZ_JAGHKO010000002.1"/>
</dbReference>
<keyword evidence="2" id="KW-1185">Reference proteome</keyword>
<dbReference type="EMBL" id="JAGHKO010000002">
    <property type="protein sequence ID" value="MBO9201262.1"/>
    <property type="molecule type" value="Genomic_DNA"/>
</dbReference>
<evidence type="ECO:0008006" key="3">
    <source>
        <dbReference type="Google" id="ProtNLM"/>
    </source>
</evidence>
<evidence type="ECO:0000313" key="1">
    <source>
        <dbReference type="EMBL" id="MBO9201262.1"/>
    </source>
</evidence>
<gene>
    <name evidence="1" type="ORF">J7I42_13360</name>
</gene>
<dbReference type="Gene3D" id="2.60.40.1120">
    <property type="entry name" value="Carboxypeptidase-like, regulatory domain"/>
    <property type="match status" value="1"/>
</dbReference>
<proteinExistence type="predicted"/>